<dbReference type="CDD" id="cd16936">
    <property type="entry name" value="HATPase_RsbW-like"/>
    <property type="match status" value="1"/>
</dbReference>
<keyword evidence="4" id="KW-0067">ATP-binding</keyword>
<proteinExistence type="predicted"/>
<feature type="region of interest" description="Disordered" evidence="2">
    <location>
        <begin position="68"/>
        <end position="87"/>
    </location>
</feature>
<protein>
    <submittedName>
        <fullName evidence="4">ATP-binding protein</fullName>
    </submittedName>
</protein>
<dbReference type="GO" id="GO:0005524">
    <property type="term" value="F:ATP binding"/>
    <property type="evidence" value="ECO:0007669"/>
    <property type="project" value="UniProtKB-KW"/>
</dbReference>
<keyword evidence="5" id="KW-1185">Reference proteome</keyword>
<keyword evidence="1" id="KW-0808">Transferase</keyword>
<sequence length="131" mass="13846">MTVTDGVPRLVRRVVRACLDLWGAPGLADAAELAATELIANVARHVPDRRCLLTVERRLPAGVRVEVRDGAPALPPPPRAAGPEEESGRGLALVALITDAWGVLPHPEGGKTVWFELAAESPPGGEGRRNV</sequence>
<dbReference type="Gene3D" id="3.30.565.10">
    <property type="entry name" value="Histidine kinase-like ATPase, C-terminal domain"/>
    <property type="match status" value="1"/>
</dbReference>
<gene>
    <name evidence="4" type="ORF">HCK00_17940</name>
</gene>
<dbReference type="InterPro" id="IPR036890">
    <property type="entry name" value="HATPase_C_sf"/>
</dbReference>
<evidence type="ECO:0000256" key="1">
    <source>
        <dbReference type="ARBA" id="ARBA00022527"/>
    </source>
</evidence>
<comment type="caution">
    <text evidence="4">The sequence shown here is derived from an EMBL/GenBank/DDBJ whole genome shotgun (WGS) entry which is preliminary data.</text>
</comment>
<evidence type="ECO:0000256" key="2">
    <source>
        <dbReference type="SAM" id="MobiDB-lite"/>
    </source>
</evidence>
<dbReference type="SUPFAM" id="SSF55874">
    <property type="entry name" value="ATPase domain of HSP90 chaperone/DNA topoisomerase II/histidine kinase"/>
    <property type="match status" value="1"/>
</dbReference>
<dbReference type="PANTHER" id="PTHR35526">
    <property type="entry name" value="ANTI-SIGMA-F FACTOR RSBW-RELATED"/>
    <property type="match status" value="1"/>
</dbReference>
<accession>A0ABX1BXI7</accession>
<name>A0ABX1BXI7_9ACTN</name>
<evidence type="ECO:0000259" key="3">
    <source>
        <dbReference type="Pfam" id="PF13581"/>
    </source>
</evidence>
<dbReference type="PANTHER" id="PTHR35526:SF3">
    <property type="entry name" value="ANTI-SIGMA-F FACTOR RSBW"/>
    <property type="match status" value="1"/>
</dbReference>
<dbReference type="InterPro" id="IPR050267">
    <property type="entry name" value="Anti-sigma-factor_SerPK"/>
</dbReference>
<feature type="domain" description="Histidine kinase/HSP90-like ATPase" evidence="3">
    <location>
        <begin position="9"/>
        <end position="114"/>
    </location>
</feature>
<keyword evidence="4" id="KW-0547">Nucleotide-binding</keyword>
<dbReference type="Pfam" id="PF13581">
    <property type="entry name" value="HATPase_c_2"/>
    <property type="match status" value="1"/>
</dbReference>
<evidence type="ECO:0000313" key="5">
    <source>
        <dbReference type="Proteomes" id="UP000695264"/>
    </source>
</evidence>
<dbReference type="Proteomes" id="UP000695264">
    <property type="component" value="Unassembled WGS sequence"/>
</dbReference>
<dbReference type="EMBL" id="JAATEN010000014">
    <property type="protein sequence ID" value="NJQ02370.1"/>
    <property type="molecule type" value="Genomic_DNA"/>
</dbReference>
<organism evidence="4 5">
    <name type="scientific">Streptomyces zingiberis</name>
    <dbReference type="NCBI Taxonomy" id="2053010"/>
    <lineage>
        <taxon>Bacteria</taxon>
        <taxon>Bacillati</taxon>
        <taxon>Actinomycetota</taxon>
        <taxon>Actinomycetes</taxon>
        <taxon>Kitasatosporales</taxon>
        <taxon>Streptomycetaceae</taxon>
        <taxon>Streptomyces</taxon>
    </lineage>
</organism>
<evidence type="ECO:0000313" key="4">
    <source>
        <dbReference type="EMBL" id="NJQ02370.1"/>
    </source>
</evidence>
<dbReference type="InterPro" id="IPR003594">
    <property type="entry name" value="HATPase_dom"/>
</dbReference>
<keyword evidence="1" id="KW-0418">Kinase</keyword>
<reference evidence="4 5" key="1">
    <citation type="submission" date="2020-03" db="EMBL/GenBank/DDBJ databases">
        <title>WGS of actinomycetes isolated from Thailand.</title>
        <authorList>
            <person name="Thawai C."/>
        </authorList>
    </citation>
    <scope>NUCLEOTIDE SEQUENCE [LARGE SCALE GENOMIC DNA]</scope>
    <source>
        <strain evidence="4 5">PLAI 1-29</strain>
    </source>
</reference>
<keyword evidence="1" id="KW-0723">Serine/threonine-protein kinase</keyword>